<gene>
    <name evidence="1" type="ORF">EFL26_01545</name>
</gene>
<dbReference type="InterPro" id="IPR052188">
    <property type="entry name" value="Ni-pincer_cofactor_biosynth"/>
</dbReference>
<dbReference type="SUPFAM" id="SSF56784">
    <property type="entry name" value="HAD-like"/>
    <property type="match status" value="1"/>
</dbReference>
<evidence type="ECO:0000313" key="1">
    <source>
        <dbReference type="EMBL" id="RNM17598.1"/>
    </source>
</evidence>
<name>A0A3N0GZR3_9ACTN</name>
<dbReference type="Gene3D" id="3.40.50.620">
    <property type="entry name" value="HUPs"/>
    <property type="match status" value="1"/>
</dbReference>
<keyword evidence="1" id="KW-0378">Hydrolase</keyword>
<dbReference type="InterPro" id="IPR023198">
    <property type="entry name" value="PGP-like_dom2"/>
</dbReference>
<proteinExistence type="predicted"/>
<dbReference type="GO" id="GO:0016787">
    <property type="term" value="F:hydrolase activity"/>
    <property type="evidence" value="ECO:0007669"/>
    <property type="project" value="UniProtKB-KW"/>
</dbReference>
<dbReference type="Proteomes" id="UP000279994">
    <property type="component" value="Unassembled WGS sequence"/>
</dbReference>
<dbReference type="OrthoDB" id="9776919at2"/>
<dbReference type="GO" id="GO:0016783">
    <property type="term" value="F:sulfurtransferase activity"/>
    <property type="evidence" value="ECO:0007669"/>
    <property type="project" value="InterPro"/>
</dbReference>
<dbReference type="Pfam" id="PF12710">
    <property type="entry name" value="HAD"/>
    <property type="match status" value="1"/>
</dbReference>
<dbReference type="InterPro" id="IPR005232">
    <property type="entry name" value="LarE"/>
</dbReference>
<dbReference type="AlphaFoldDB" id="A0A3N0GZR3"/>
<dbReference type="InterPro" id="IPR023214">
    <property type="entry name" value="HAD_sf"/>
</dbReference>
<evidence type="ECO:0000313" key="2">
    <source>
        <dbReference type="Proteomes" id="UP000279994"/>
    </source>
</evidence>
<dbReference type="InterPro" id="IPR036412">
    <property type="entry name" value="HAD-like_sf"/>
</dbReference>
<comment type="caution">
    <text evidence="1">The sequence shown here is derived from an EMBL/GenBank/DDBJ whole genome shotgun (WGS) entry which is preliminary data.</text>
</comment>
<dbReference type="PANTHER" id="PTHR43169:SF2">
    <property type="entry name" value="NAD_GMP SYNTHASE DOMAIN-CONTAINING PROTEIN"/>
    <property type="match status" value="1"/>
</dbReference>
<reference evidence="1 2" key="1">
    <citation type="submission" date="2018-11" db="EMBL/GenBank/DDBJ databases">
        <authorList>
            <person name="Li F."/>
        </authorList>
    </citation>
    <scope>NUCLEOTIDE SEQUENCE [LARGE SCALE GENOMIC DNA]</scope>
    <source>
        <strain evidence="1 2">Gsoil 818</strain>
    </source>
</reference>
<dbReference type="CDD" id="cd01990">
    <property type="entry name" value="LarE-like"/>
    <property type="match status" value="1"/>
</dbReference>
<organism evidence="1 2">
    <name type="scientific">Nocardioides pocheonensis</name>
    <dbReference type="NCBI Taxonomy" id="661485"/>
    <lineage>
        <taxon>Bacteria</taxon>
        <taxon>Bacillati</taxon>
        <taxon>Actinomycetota</taxon>
        <taxon>Actinomycetes</taxon>
        <taxon>Propionibacteriales</taxon>
        <taxon>Nocardioidaceae</taxon>
        <taxon>Nocardioides</taxon>
    </lineage>
</organism>
<dbReference type="SUPFAM" id="SSF52402">
    <property type="entry name" value="Adenine nucleotide alpha hydrolases-like"/>
    <property type="match status" value="1"/>
</dbReference>
<protein>
    <submittedName>
        <fullName evidence="1">Hydrolase</fullName>
    </submittedName>
</protein>
<dbReference type="EMBL" id="RJSF01000003">
    <property type="protein sequence ID" value="RNM17598.1"/>
    <property type="molecule type" value="Genomic_DNA"/>
</dbReference>
<keyword evidence="2" id="KW-1185">Reference proteome</keyword>
<dbReference type="InterPro" id="IPR014729">
    <property type="entry name" value="Rossmann-like_a/b/a_fold"/>
</dbReference>
<accession>A0A3N0GZR3</accession>
<dbReference type="Gene3D" id="1.10.150.240">
    <property type="entry name" value="Putative phosphatase, domain 2"/>
    <property type="match status" value="1"/>
</dbReference>
<dbReference type="Gene3D" id="3.40.50.1000">
    <property type="entry name" value="HAD superfamily/HAD-like"/>
    <property type="match status" value="1"/>
</dbReference>
<dbReference type="PANTHER" id="PTHR43169">
    <property type="entry name" value="EXSB FAMILY PROTEIN"/>
    <property type="match status" value="1"/>
</dbReference>
<sequence length="465" mass="48935">MTLIDTAAGVVATLDALGDELGVAFPSHELAAALGPPLDQMLAPYLPEPELPAATDRFRALYPDHAIHPTPALAGAAEALAAVRRHHGRTLLVTGKYTPNAQLHVDHLGLDVDLVAGMVWGEGKAAVLRDEGASVYVGDHVHDVAGALAAGAVSVSVLTGGCTREALVEAGTHVVLDDLGQFPAWLDEHVLQTRLAALEADLRERGRLMVAFSGGADSAFLLSAAVRVLGPDRVVAATAYSPSLPLSERQPALEFAASLGVQVLTPETDELARDGYVANAGDRCAFCKSELLEVLGPLARQHGFAYVATGTNADDARAGFRPGIRAAAEHGAVTPLLDAGLTKEQVREASRRWGLATWDKPAAACLSSRVAYGVPITRERLARVEAAEAAAREALQAAGHVVRDLRVRDLGDRARLEVDGELVAHVDAVVLAAVRDAGFAEVEVDPLGFRSGSMNELLPDPERYR</sequence>